<evidence type="ECO:0000256" key="1">
    <source>
        <dbReference type="SAM" id="MobiDB-lite"/>
    </source>
</evidence>
<evidence type="ECO:0000313" key="3">
    <source>
        <dbReference type="Proteomes" id="UP000240883"/>
    </source>
</evidence>
<feature type="region of interest" description="Disordered" evidence="1">
    <location>
        <begin position="1"/>
        <end position="22"/>
    </location>
</feature>
<proteinExistence type="predicted"/>
<evidence type="ECO:0000313" key="2">
    <source>
        <dbReference type="EMBL" id="PSN60478.1"/>
    </source>
</evidence>
<dbReference type="SUPFAM" id="SSF56112">
    <property type="entry name" value="Protein kinase-like (PK-like)"/>
    <property type="match status" value="1"/>
</dbReference>
<feature type="compositionally biased region" description="Basic and acidic residues" evidence="1">
    <location>
        <begin position="1"/>
        <end position="11"/>
    </location>
</feature>
<dbReference type="InterPro" id="IPR011009">
    <property type="entry name" value="Kinase-like_dom_sf"/>
</dbReference>
<organism evidence="2 3">
    <name type="scientific">Corynespora cassiicola Philippines</name>
    <dbReference type="NCBI Taxonomy" id="1448308"/>
    <lineage>
        <taxon>Eukaryota</taxon>
        <taxon>Fungi</taxon>
        <taxon>Dikarya</taxon>
        <taxon>Ascomycota</taxon>
        <taxon>Pezizomycotina</taxon>
        <taxon>Dothideomycetes</taxon>
        <taxon>Pleosporomycetidae</taxon>
        <taxon>Pleosporales</taxon>
        <taxon>Corynesporascaceae</taxon>
        <taxon>Corynespora</taxon>
    </lineage>
</organism>
<protein>
    <recommendedName>
        <fullName evidence="4">Protein kinase domain-containing protein</fullName>
    </recommendedName>
</protein>
<name>A0A2T2N627_CORCC</name>
<dbReference type="Proteomes" id="UP000240883">
    <property type="component" value="Unassembled WGS sequence"/>
</dbReference>
<dbReference type="AlphaFoldDB" id="A0A2T2N627"/>
<feature type="region of interest" description="Disordered" evidence="1">
    <location>
        <begin position="29"/>
        <end position="48"/>
    </location>
</feature>
<accession>A0A2T2N627</accession>
<sequence>MSAKPNEEAFQRHPRPQLPTKAALLFESRKNTNKTRTPSSNATSEPTLHCTSPWTNIHHLGDLEQDSHQWHIGLLKGKLTMLRQMKLDSGRKHLDKVKPLIHPNILKLEDMFEHEDSLYFRFEYSRFTLEEVLNVHIRLEEPHILAIAHSSIADFDDCALQTADVGPNIDLELLGFTLLECMEGAPSKHLRDGTYVRHQRELNQIFGLKNGGGWSGHKLLVDFLDDLFNKDRSGIVKLDRPHRYVAQQPENGILVPFTELVPLECFALWNPSVRASEGG</sequence>
<reference evidence="2 3" key="1">
    <citation type="journal article" date="2018" name="Front. Microbiol.">
        <title>Genome-Wide Analysis of Corynespora cassiicola Leaf Fall Disease Putative Effectors.</title>
        <authorList>
            <person name="Lopez D."/>
            <person name="Ribeiro S."/>
            <person name="Label P."/>
            <person name="Fumanal B."/>
            <person name="Venisse J.S."/>
            <person name="Kohler A."/>
            <person name="de Oliveira R.R."/>
            <person name="Labutti K."/>
            <person name="Lipzen A."/>
            <person name="Lail K."/>
            <person name="Bauer D."/>
            <person name="Ohm R.A."/>
            <person name="Barry K.W."/>
            <person name="Spatafora J."/>
            <person name="Grigoriev I.V."/>
            <person name="Martin F.M."/>
            <person name="Pujade-Renaud V."/>
        </authorList>
    </citation>
    <scope>NUCLEOTIDE SEQUENCE [LARGE SCALE GENOMIC DNA]</scope>
    <source>
        <strain evidence="2 3">Philippines</strain>
    </source>
</reference>
<evidence type="ECO:0008006" key="4">
    <source>
        <dbReference type="Google" id="ProtNLM"/>
    </source>
</evidence>
<keyword evidence="3" id="KW-1185">Reference proteome</keyword>
<dbReference type="EMBL" id="KZ678148">
    <property type="protein sequence ID" value="PSN60478.1"/>
    <property type="molecule type" value="Genomic_DNA"/>
</dbReference>
<gene>
    <name evidence="2" type="ORF">BS50DRAFT_506317</name>
</gene>
<dbReference type="OrthoDB" id="3942097at2759"/>
<feature type="compositionally biased region" description="Polar residues" evidence="1">
    <location>
        <begin position="34"/>
        <end position="48"/>
    </location>
</feature>